<sequence length="440" mass="49237">MASFSWGARRTGASSTSAWLDGTFDRTLFARCAPHEPPLARLKAPTASRCESLCRGAPRCAAAEFLSSASSCDLYASCLERRAVPQRAGAARLPPTHAPMVLHAWGPSLPQSPAAVRWEANAALVVASFDGLLPWMRHIPAGALDIAFYQKVDYGVAANESKARSASERRTRRGVLQQLCPAGVLLPREAPPLPRGLTREDLGECAPPGGARLAYWTVLPNYGRTAGGGQLVRGGSREPFVFLQFILDFWSNMPPVVIFTQDDCAKMTACIWLKKPHLYEALKDWRTHWGAAVPFSSKNCFCRIIKESFYGPGSRYYWYRYMSFLQEQLFNVTSATRPPGINWPIDATFVVGRANILQQPYWLYEVLHRVTVVEDQCLRSGSIMWAHSYERLWFEILDGQVPKVARMVENDPSAVLSLAGECLYGTPDKLEEYRRRMRRL</sequence>
<comment type="caution">
    <text evidence="1">The sequence shown here is derived from an EMBL/GenBank/DDBJ whole genome shotgun (WGS) entry which is preliminary data.</text>
</comment>
<evidence type="ECO:0000313" key="2">
    <source>
        <dbReference type="Proteomes" id="UP001515480"/>
    </source>
</evidence>
<gene>
    <name evidence="1" type="ORF">AB1Y20_013395</name>
</gene>
<evidence type="ECO:0000313" key="1">
    <source>
        <dbReference type="EMBL" id="KAL1498871.1"/>
    </source>
</evidence>
<proteinExistence type="predicted"/>
<dbReference type="Proteomes" id="UP001515480">
    <property type="component" value="Unassembled WGS sequence"/>
</dbReference>
<protein>
    <recommendedName>
        <fullName evidence="3">Protein xylosyltransferase</fullName>
    </recommendedName>
</protein>
<keyword evidence="2" id="KW-1185">Reference proteome</keyword>
<accession>A0AB34IHP1</accession>
<dbReference type="EMBL" id="JBGBPQ010000026">
    <property type="protein sequence ID" value="KAL1498871.1"/>
    <property type="molecule type" value="Genomic_DNA"/>
</dbReference>
<reference evidence="1 2" key="1">
    <citation type="journal article" date="2024" name="Science">
        <title>Giant polyketide synthase enzymes in the biosynthesis of giant marine polyether toxins.</title>
        <authorList>
            <person name="Fallon T.R."/>
            <person name="Shende V.V."/>
            <person name="Wierzbicki I.H."/>
            <person name="Pendleton A.L."/>
            <person name="Watervoot N.F."/>
            <person name="Auber R.P."/>
            <person name="Gonzalez D.J."/>
            <person name="Wisecaver J.H."/>
            <person name="Moore B.S."/>
        </authorList>
    </citation>
    <scope>NUCLEOTIDE SEQUENCE [LARGE SCALE GENOMIC DNA]</scope>
    <source>
        <strain evidence="1 2">12B1</strain>
    </source>
</reference>
<organism evidence="1 2">
    <name type="scientific">Prymnesium parvum</name>
    <name type="common">Toxic golden alga</name>
    <dbReference type="NCBI Taxonomy" id="97485"/>
    <lineage>
        <taxon>Eukaryota</taxon>
        <taxon>Haptista</taxon>
        <taxon>Haptophyta</taxon>
        <taxon>Prymnesiophyceae</taxon>
        <taxon>Prymnesiales</taxon>
        <taxon>Prymnesiaceae</taxon>
        <taxon>Prymnesium</taxon>
    </lineage>
</organism>
<name>A0AB34IHP1_PRYPA</name>
<dbReference type="AlphaFoldDB" id="A0AB34IHP1"/>
<evidence type="ECO:0008006" key="3">
    <source>
        <dbReference type="Google" id="ProtNLM"/>
    </source>
</evidence>